<dbReference type="EMBL" id="VOIH02000009">
    <property type="protein sequence ID" value="KAF3438058.1"/>
    <property type="molecule type" value="Genomic_DNA"/>
</dbReference>
<evidence type="ECO:0000313" key="2">
    <source>
        <dbReference type="Proteomes" id="UP000796880"/>
    </source>
</evidence>
<proteinExistence type="predicted"/>
<accession>A0A8K0GUX0</accession>
<evidence type="ECO:0000313" key="1">
    <source>
        <dbReference type="EMBL" id="KAF3438058.1"/>
    </source>
</evidence>
<dbReference type="Proteomes" id="UP000796880">
    <property type="component" value="Unassembled WGS sequence"/>
</dbReference>
<comment type="caution">
    <text evidence="1">The sequence shown here is derived from an EMBL/GenBank/DDBJ whole genome shotgun (WGS) entry which is preliminary data.</text>
</comment>
<gene>
    <name evidence="1" type="ORF">FNV43_RR20814</name>
</gene>
<sequence length="60" mass="6847">MADSPITLDNVKAFLNSQYYDEEKWALNMVPSVFLWKFNACFYVNLHGNFVALIGISVSN</sequence>
<dbReference type="AlphaFoldDB" id="A0A8K0GUX0"/>
<keyword evidence="2" id="KW-1185">Reference proteome</keyword>
<name>A0A8K0GUX0_9ROSA</name>
<reference evidence="1" key="1">
    <citation type="submission" date="2020-03" db="EMBL/GenBank/DDBJ databases">
        <title>A high-quality chromosome-level genome assembly of a woody plant with both climbing and erect habits, Rhamnella rubrinervis.</title>
        <authorList>
            <person name="Lu Z."/>
            <person name="Yang Y."/>
            <person name="Zhu X."/>
            <person name="Sun Y."/>
        </authorList>
    </citation>
    <scope>NUCLEOTIDE SEQUENCE</scope>
    <source>
        <strain evidence="1">BYM</strain>
        <tissue evidence="1">Leaf</tissue>
    </source>
</reference>
<protein>
    <submittedName>
        <fullName evidence="1">Uncharacterized protein</fullName>
    </submittedName>
</protein>
<dbReference type="OrthoDB" id="5514856at2759"/>
<organism evidence="1 2">
    <name type="scientific">Rhamnella rubrinervis</name>
    <dbReference type="NCBI Taxonomy" id="2594499"/>
    <lineage>
        <taxon>Eukaryota</taxon>
        <taxon>Viridiplantae</taxon>
        <taxon>Streptophyta</taxon>
        <taxon>Embryophyta</taxon>
        <taxon>Tracheophyta</taxon>
        <taxon>Spermatophyta</taxon>
        <taxon>Magnoliopsida</taxon>
        <taxon>eudicotyledons</taxon>
        <taxon>Gunneridae</taxon>
        <taxon>Pentapetalae</taxon>
        <taxon>rosids</taxon>
        <taxon>fabids</taxon>
        <taxon>Rosales</taxon>
        <taxon>Rhamnaceae</taxon>
        <taxon>rhamnoid group</taxon>
        <taxon>Rhamneae</taxon>
        <taxon>Rhamnella</taxon>
    </lineage>
</organism>